<feature type="transmembrane region" description="Helical" evidence="7">
    <location>
        <begin position="107"/>
        <end position="127"/>
    </location>
</feature>
<dbReference type="EMBL" id="JBHRXI010000017">
    <property type="protein sequence ID" value="MFC3615392.1"/>
    <property type="molecule type" value="Genomic_DNA"/>
</dbReference>
<evidence type="ECO:0000256" key="2">
    <source>
        <dbReference type="ARBA" id="ARBA00022448"/>
    </source>
</evidence>
<evidence type="ECO:0000256" key="7">
    <source>
        <dbReference type="RuleBase" id="RU363032"/>
    </source>
</evidence>
<protein>
    <submittedName>
        <fullName evidence="9">ABC transporter permease</fullName>
    </submittedName>
</protein>
<dbReference type="PANTHER" id="PTHR43386">
    <property type="entry name" value="OLIGOPEPTIDE TRANSPORT SYSTEM PERMEASE PROTEIN APPC"/>
    <property type="match status" value="1"/>
</dbReference>
<feature type="transmembrane region" description="Helical" evidence="7">
    <location>
        <begin position="72"/>
        <end position="95"/>
    </location>
</feature>
<keyword evidence="10" id="KW-1185">Reference proteome</keyword>
<gene>
    <name evidence="9" type="ORF">ACFORG_16670</name>
</gene>
<comment type="caution">
    <text evidence="9">The sequence shown here is derived from an EMBL/GenBank/DDBJ whole genome shotgun (WGS) entry which is preliminary data.</text>
</comment>
<evidence type="ECO:0000256" key="4">
    <source>
        <dbReference type="ARBA" id="ARBA00022692"/>
    </source>
</evidence>
<dbReference type="PROSITE" id="PS50928">
    <property type="entry name" value="ABC_TM1"/>
    <property type="match status" value="1"/>
</dbReference>
<comment type="subcellular location">
    <subcellularLocation>
        <location evidence="1 7">Cell membrane</location>
        <topology evidence="1 7">Multi-pass membrane protein</topology>
    </subcellularLocation>
</comment>
<dbReference type="Pfam" id="PF00528">
    <property type="entry name" value="BPD_transp_1"/>
    <property type="match status" value="1"/>
</dbReference>
<proteinExistence type="inferred from homology"/>
<evidence type="ECO:0000256" key="3">
    <source>
        <dbReference type="ARBA" id="ARBA00022475"/>
    </source>
</evidence>
<dbReference type="SUPFAM" id="SSF161098">
    <property type="entry name" value="MetI-like"/>
    <property type="match status" value="1"/>
</dbReference>
<dbReference type="InterPro" id="IPR000515">
    <property type="entry name" value="MetI-like"/>
</dbReference>
<comment type="similarity">
    <text evidence="7">Belongs to the binding-protein-dependent transport system permease family.</text>
</comment>
<dbReference type="RefSeq" id="WP_386736666.1">
    <property type="nucleotide sequence ID" value="NZ_JBHRXI010000017.1"/>
</dbReference>
<keyword evidence="3" id="KW-1003">Cell membrane</keyword>
<accession>A0ABV7TKF1</accession>
<evidence type="ECO:0000256" key="6">
    <source>
        <dbReference type="ARBA" id="ARBA00023136"/>
    </source>
</evidence>
<evidence type="ECO:0000313" key="10">
    <source>
        <dbReference type="Proteomes" id="UP001595629"/>
    </source>
</evidence>
<keyword evidence="6 7" id="KW-0472">Membrane</keyword>
<feature type="transmembrane region" description="Helical" evidence="7">
    <location>
        <begin position="12"/>
        <end position="31"/>
    </location>
</feature>
<feature type="transmembrane region" description="Helical" evidence="7">
    <location>
        <begin position="185"/>
        <end position="211"/>
    </location>
</feature>
<keyword evidence="2 7" id="KW-0813">Transport</keyword>
<dbReference type="CDD" id="cd06261">
    <property type="entry name" value="TM_PBP2"/>
    <property type="match status" value="1"/>
</dbReference>
<feature type="domain" description="ABC transmembrane type-1" evidence="8">
    <location>
        <begin position="68"/>
        <end position="257"/>
    </location>
</feature>
<dbReference type="Proteomes" id="UP001595629">
    <property type="component" value="Unassembled WGS sequence"/>
</dbReference>
<feature type="transmembrane region" description="Helical" evidence="7">
    <location>
        <begin position="231"/>
        <end position="257"/>
    </location>
</feature>
<name>A0ABV7TKF1_9RHOB</name>
<organism evidence="9 10">
    <name type="scientific">Lutimaribacter marinistellae</name>
    <dbReference type="NCBI Taxonomy" id="1820329"/>
    <lineage>
        <taxon>Bacteria</taxon>
        <taxon>Pseudomonadati</taxon>
        <taxon>Pseudomonadota</taxon>
        <taxon>Alphaproteobacteria</taxon>
        <taxon>Rhodobacterales</taxon>
        <taxon>Roseobacteraceae</taxon>
        <taxon>Lutimaribacter</taxon>
    </lineage>
</organism>
<keyword evidence="5 7" id="KW-1133">Transmembrane helix</keyword>
<sequence>MNKRHVNLRLGAVLVGVMTAVAAVSLFWTPYDVTQLAISQKFQPPSPAHWLGTDQLGRDVVSLLMAASVNSLTVAFVAVGIGGTIGTALGLAASAWGGWIETLVMRLADLGFAFPALLFAIMLAAAFGPSLTNAILAIAFINIPIFARVARGAANQVWTRDFVLAGQVAGLGRLRLTIDHVLPNIAAPIIVQATIEFAVAILAEAALSYLGLGAQPPMPSWGRMLAEAQTLMYLAPELAIYPGLCIIVAVLGFGLLGDGLRDITDPRLTRARA</sequence>
<evidence type="ECO:0000256" key="1">
    <source>
        <dbReference type="ARBA" id="ARBA00004651"/>
    </source>
</evidence>
<keyword evidence="4 7" id="KW-0812">Transmembrane</keyword>
<evidence type="ECO:0000256" key="5">
    <source>
        <dbReference type="ARBA" id="ARBA00022989"/>
    </source>
</evidence>
<feature type="transmembrane region" description="Helical" evidence="7">
    <location>
        <begin position="133"/>
        <end position="150"/>
    </location>
</feature>
<reference evidence="10" key="1">
    <citation type="journal article" date="2019" name="Int. J. Syst. Evol. Microbiol.">
        <title>The Global Catalogue of Microorganisms (GCM) 10K type strain sequencing project: providing services to taxonomists for standard genome sequencing and annotation.</title>
        <authorList>
            <consortium name="The Broad Institute Genomics Platform"/>
            <consortium name="The Broad Institute Genome Sequencing Center for Infectious Disease"/>
            <person name="Wu L."/>
            <person name="Ma J."/>
        </authorList>
    </citation>
    <scope>NUCLEOTIDE SEQUENCE [LARGE SCALE GENOMIC DNA]</scope>
    <source>
        <strain evidence="10">KCTC 42911</strain>
    </source>
</reference>
<dbReference type="Gene3D" id="1.10.3720.10">
    <property type="entry name" value="MetI-like"/>
    <property type="match status" value="1"/>
</dbReference>
<evidence type="ECO:0000313" key="9">
    <source>
        <dbReference type="EMBL" id="MFC3615392.1"/>
    </source>
</evidence>
<evidence type="ECO:0000259" key="8">
    <source>
        <dbReference type="PROSITE" id="PS50928"/>
    </source>
</evidence>
<dbReference type="PANTHER" id="PTHR43386:SF25">
    <property type="entry name" value="PEPTIDE ABC TRANSPORTER PERMEASE PROTEIN"/>
    <property type="match status" value="1"/>
</dbReference>
<dbReference type="InterPro" id="IPR050366">
    <property type="entry name" value="BP-dependent_transpt_permease"/>
</dbReference>
<dbReference type="InterPro" id="IPR035906">
    <property type="entry name" value="MetI-like_sf"/>
</dbReference>